<proteinExistence type="predicted"/>
<dbReference type="InterPro" id="IPR057190">
    <property type="entry name" value="DUF7868"/>
</dbReference>
<sequence length="171" mass="18078">MTDPTNVTGPRRSLRVIASSDAPILVEGDGVEVRLRIDHAAIVALASEQAVHAGDASVFRFYLELEQVRGTHDAAVLQVFLRTPGATQASHPHDTYLASVGLFGLRLASMGDAGEGLFYSLDITSHAARLQHAAVPAAARLCVSIQSRHTLPGGVGIHIGRVSIGVERINT</sequence>
<dbReference type="RefSeq" id="WP_174969547.1">
    <property type="nucleotide sequence ID" value="NZ_CABVPU010000012.1"/>
</dbReference>
<evidence type="ECO:0000313" key="2">
    <source>
        <dbReference type="EMBL" id="VWB75761.1"/>
    </source>
</evidence>
<dbReference type="AlphaFoldDB" id="A0A6P2M1K7"/>
<name>A0A6P2M1K7_BURL3</name>
<reference evidence="2 3" key="1">
    <citation type="submission" date="2019-09" db="EMBL/GenBank/DDBJ databases">
        <authorList>
            <person name="Depoorter E."/>
        </authorList>
    </citation>
    <scope>NUCLEOTIDE SEQUENCE [LARGE SCALE GENOMIC DNA]</scope>
    <source>
        <strain evidence="2">R-15945</strain>
    </source>
</reference>
<dbReference type="Proteomes" id="UP000494174">
    <property type="component" value="Unassembled WGS sequence"/>
</dbReference>
<dbReference type="Pfam" id="PF25271">
    <property type="entry name" value="DUF7868"/>
    <property type="match status" value="1"/>
</dbReference>
<protein>
    <recommendedName>
        <fullName evidence="1">DUF7868 domain-containing protein</fullName>
    </recommendedName>
</protein>
<organism evidence="2 3">
    <name type="scientific">Burkholderia lata (strain ATCC 17760 / DSM 23089 / LMG 22485 / NCIMB 9086 / R18194 / 383)</name>
    <dbReference type="NCBI Taxonomy" id="482957"/>
    <lineage>
        <taxon>Bacteria</taxon>
        <taxon>Pseudomonadati</taxon>
        <taxon>Pseudomonadota</taxon>
        <taxon>Betaproteobacteria</taxon>
        <taxon>Burkholderiales</taxon>
        <taxon>Burkholderiaceae</taxon>
        <taxon>Burkholderia</taxon>
        <taxon>Burkholderia cepacia complex</taxon>
    </lineage>
</organism>
<accession>A0A6P2M1K7</accession>
<evidence type="ECO:0000259" key="1">
    <source>
        <dbReference type="Pfam" id="PF25271"/>
    </source>
</evidence>
<feature type="domain" description="DUF7868" evidence="1">
    <location>
        <begin position="16"/>
        <end position="164"/>
    </location>
</feature>
<gene>
    <name evidence="2" type="ORF">BLA15945_03619</name>
</gene>
<dbReference type="EMBL" id="CABVPU010000012">
    <property type="protein sequence ID" value="VWB75761.1"/>
    <property type="molecule type" value="Genomic_DNA"/>
</dbReference>
<evidence type="ECO:0000313" key="3">
    <source>
        <dbReference type="Proteomes" id="UP000494174"/>
    </source>
</evidence>